<dbReference type="RefSeq" id="XP_019048537.1">
    <property type="nucleotide sequence ID" value="XM_019188975.1"/>
</dbReference>
<protein>
    <submittedName>
        <fullName evidence="2">Uncharacterized protein</fullName>
    </submittedName>
</protein>
<reference evidence="2" key="3">
    <citation type="submission" date="2014-01" db="EMBL/GenBank/DDBJ databases">
        <title>Evolution of pathogenesis and genome organization in the Tremellales.</title>
        <authorList>
            <person name="Cuomo C."/>
            <person name="Litvintseva A."/>
            <person name="Heitman J."/>
            <person name="Chen Y."/>
            <person name="Sun S."/>
            <person name="Springer D."/>
            <person name="Dromer F."/>
            <person name="Young S."/>
            <person name="Zeng Q."/>
            <person name="Chapman S."/>
            <person name="Gujja S."/>
            <person name="Saif S."/>
            <person name="Birren B."/>
        </authorList>
    </citation>
    <scope>NUCLEOTIDE SEQUENCE</scope>
    <source>
        <strain evidence="2">CBS 10118</strain>
    </source>
</reference>
<feature type="compositionally biased region" description="Polar residues" evidence="1">
    <location>
        <begin position="178"/>
        <end position="189"/>
    </location>
</feature>
<reference evidence="3" key="4">
    <citation type="submission" date="2024-02" db="EMBL/GenBank/DDBJ databases">
        <title>Comparative genomics of Cryptococcus and Kwoniella reveals pathogenesis evolution and contrasting modes of karyotype evolution via chromosome fusion or intercentromeric recombination.</title>
        <authorList>
            <person name="Coelho M.A."/>
            <person name="David-Palma M."/>
            <person name="Shea T."/>
            <person name="Bowers K."/>
            <person name="McGinley-Smith S."/>
            <person name="Mohammad A.W."/>
            <person name="Gnirke A."/>
            <person name="Yurkov A.M."/>
            <person name="Nowrousian M."/>
            <person name="Sun S."/>
            <person name="Cuomo C.A."/>
            <person name="Heitman J."/>
        </authorList>
    </citation>
    <scope>NUCLEOTIDE SEQUENCE</scope>
    <source>
        <strain evidence="3">CBS 10118</strain>
    </source>
</reference>
<dbReference type="EMBL" id="CP144542">
    <property type="protein sequence ID" value="WVW81612.1"/>
    <property type="molecule type" value="Genomic_DNA"/>
</dbReference>
<feature type="region of interest" description="Disordered" evidence="1">
    <location>
        <begin position="72"/>
        <end position="189"/>
    </location>
</feature>
<feature type="compositionally biased region" description="Low complexity" evidence="1">
    <location>
        <begin position="110"/>
        <end position="124"/>
    </location>
</feature>
<reference evidence="2" key="1">
    <citation type="submission" date="2013-07" db="EMBL/GenBank/DDBJ databases">
        <title>The Genome Sequence of Cryptococcus bestiolae CBS10118.</title>
        <authorList>
            <consortium name="The Broad Institute Genome Sequencing Platform"/>
            <person name="Cuomo C."/>
            <person name="Litvintseva A."/>
            <person name="Chen Y."/>
            <person name="Heitman J."/>
            <person name="Sun S."/>
            <person name="Springer D."/>
            <person name="Dromer F."/>
            <person name="Young S.K."/>
            <person name="Zeng Q."/>
            <person name="Gargeya S."/>
            <person name="Fitzgerald M."/>
            <person name="Abouelleil A."/>
            <person name="Alvarado L."/>
            <person name="Berlin A.M."/>
            <person name="Chapman S.B."/>
            <person name="Dewar J."/>
            <person name="Goldberg J."/>
            <person name="Griggs A."/>
            <person name="Gujja S."/>
            <person name="Hansen M."/>
            <person name="Howarth C."/>
            <person name="Imamovic A."/>
            <person name="Larimer J."/>
            <person name="McCowan C."/>
            <person name="Murphy C."/>
            <person name="Pearson M."/>
            <person name="Priest M."/>
            <person name="Roberts A."/>
            <person name="Saif S."/>
            <person name="Shea T."/>
            <person name="Sykes S."/>
            <person name="Wortman J."/>
            <person name="Nusbaum C."/>
            <person name="Birren B."/>
        </authorList>
    </citation>
    <scope>NUCLEOTIDE SEQUENCE [LARGE SCALE GENOMIC DNA]</scope>
    <source>
        <strain evidence="2">CBS 10118</strain>
    </source>
</reference>
<evidence type="ECO:0000313" key="2">
    <source>
        <dbReference type="EMBL" id="OCF27467.1"/>
    </source>
</evidence>
<dbReference type="KEGG" id="kbi:30206708"/>
<evidence type="ECO:0000313" key="3">
    <source>
        <dbReference type="EMBL" id="WVW81612.1"/>
    </source>
</evidence>
<dbReference type="GeneID" id="30206708"/>
<evidence type="ECO:0000256" key="1">
    <source>
        <dbReference type="SAM" id="MobiDB-lite"/>
    </source>
</evidence>
<evidence type="ECO:0000313" key="4">
    <source>
        <dbReference type="Proteomes" id="UP000092730"/>
    </source>
</evidence>
<dbReference type="VEuPathDB" id="FungiDB:I302_02309"/>
<gene>
    <name evidence="2" type="ORF">I302_02309</name>
    <name evidence="3" type="ORF">I302_103607</name>
</gene>
<dbReference type="EMBL" id="KI894019">
    <property type="protein sequence ID" value="OCF27467.1"/>
    <property type="molecule type" value="Genomic_DNA"/>
</dbReference>
<dbReference type="AlphaFoldDB" id="A0A1B9G8X8"/>
<accession>A0A1B9G8X8</accession>
<sequence length="189" mass="20976">MSTESSASSGKPEIRKAFIEVRNQLQAEKRFLAYQSHKRSQFQHPPFVPPKLPPDLRYRRRNEIDIIERIQSLPGPPHTHTVVTTIKKRCSTSTPATSTSYGTSTSLQAPNPSTSSSSHPPTSNENVGRVGTKDAMHRTDRSRRTKRREHSAKVRRGMSGSSKKVNADGKGAEGDQELAQNKQSLMAKS</sequence>
<feature type="compositionally biased region" description="Basic residues" evidence="1">
    <location>
        <begin position="140"/>
        <end position="156"/>
    </location>
</feature>
<dbReference type="Proteomes" id="UP000092730">
    <property type="component" value="Chromosome 2"/>
</dbReference>
<organism evidence="2">
    <name type="scientific">Kwoniella bestiolae CBS 10118</name>
    <dbReference type="NCBI Taxonomy" id="1296100"/>
    <lineage>
        <taxon>Eukaryota</taxon>
        <taxon>Fungi</taxon>
        <taxon>Dikarya</taxon>
        <taxon>Basidiomycota</taxon>
        <taxon>Agaricomycotina</taxon>
        <taxon>Tremellomycetes</taxon>
        <taxon>Tremellales</taxon>
        <taxon>Cryptococcaceae</taxon>
        <taxon>Kwoniella</taxon>
    </lineage>
</organism>
<name>A0A1B9G8X8_9TREE</name>
<feature type="compositionally biased region" description="Polar residues" evidence="1">
    <location>
        <begin position="91"/>
        <end position="109"/>
    </location>
</feature>
<keyword evidence="4" id="KW-1185">Reference proteome</keyword>
<proteinExistence type="predicted"/>
<feature type="region of interest" description="Disordered" evidence="1">
    <location>
        <begin position="36"/>
        <end position="56"/>
    </location>
</feature>
<reference evidence="3" key="2">
    <citation type="submission" date="2013-07" db="EMBL/GenBank/DDBJ databases">
        <authorList>
            <consortium name="The Broad Institute Genome Sequencing Platform"/>
            <person name="Cuomo C."/>
            <person name="Litvintseva A."/>
            <person name="Chen Y."/>
            <person name="Heitman J."/>
            <person name="Sun S."/>
            <person name="Springer D."/>
            <person name="Dromer F."/>
            <person name="Young S.K."/>
            <person name="Zeng Q."/>
            <person name="Gargeya S."/>
            <person name="Fitzgerald M."/>
            <person name="Abouelleil A."/>
            <person name="Alvarado L."/>
            <person name="Berlin A.M."/>
            <person name="Chapman S.B."/>
            <person name="Dewar J."/>
            <person name="Goldberg J."/>
            <person name="Griggs A."/>
            <person name="Gujja S."/>
            <person name="Hansen M."/>
            <person name="Howarth C."/>
            <person name="Imamovic A."/>
            <person name="Larimer J."/>
            <person name="McCowan C."/>
            <person name="Murphy C."/>
            <person name="Pearson M."/>
            <person name="Priest M."/>
            <person name="Roberts A."/>
            <person name="Saif S."/>
            <person name="Shea T."/>
            <person name="Sykes S."/>
            <person name="Wortman J."/>
            <person name="Nusbaum C."/>
            <person name="Birren B."/>
        </authorList>
    </citation>
    <scope>NUCLEOTIDE SEQUENCE</scope>
    <source>
        <strain evidence="3">CBS 10118</strain>
    </source>
</reference>